<accession>E4XEN3</accession>
<dbReference type="Proteomes" id="UP000011014">
    <property type="component" value="Unassembled WGS sequence"/>
</dbReference>
<dbReference type="Proteomes" id="UP000001307">
    <property type="component" value="Unassembled WGS sequence"/>
</dbReference>
<dbReference type="AlphaFoldDB" id="E4XEN3"/>
<dbReference type="OrthoDB" id="446890at2759"/>
<evidence type="ECO:0008006" key="4">
    <source>
        <dbReference type="Google" id="ProtNLM"/>
    </source>
</evidence>
<proteinExistence type="predicted"/>
<gene>
    <name evidence="1" type="ORF">GSOID_T00008674001</name>
    <name evidence="2" type="ORF">GSOID_T00020776001</name>
</gene>
<reference evidence="1" key="1">
    <citation type="journal article" date="2010" name="Science">
        <title>Plasticity of animal genome architecture unmasked by rapid evolution of a pelagic tunicate.</title>
        <authorList>
            <person name="Denoeud F."/>
            <person name="Henriet S."/>
            <person name="Mungpakdee S."/>
            <person name="Aury J.M."/>
            <person name="Da Silva C."/>
            <person name="Brinkmann H."/>
            <person name="Mikhaleva J."/>
            <person name="Olsen L.C."/>
            <person name="Jubin C."/>
            <person name="Canestro C."/>
            <person name="Bouquet J.M."/>
            <person name="Danks G."/>
            <person name="Poulain J."/>
            <person name="Campsteijn C."/>
            <person name="Adamski M."/>
            <person name="Cross I."/>
            <person name="Yadetie F."/>
            <person name="Muffato M."/>
            <person name="Louis A."/>
            <person name="Butcher S."/>
            <person name="Tsagkogeorga G."/>
            <person name="Konrad A."/>
            <person name="Singh S."/>
            <person name="Jensen M.F."/>
            <person name="Cong E.H."/>
            <person name="Eikeseth-Otteraa H."/>
            <person name="Noel B."/>
            <person name="Anthouard V."/>
            <person name="Porcel B.M."/>
            <person name="Kachouri-Lafond R."/>
            <person name="Nishino A."/>
            <person name="Ugolini M."/>
            <person name="Chourrout P."/>
            <person name="Nishida H."/>
            <person name="Aasland R."/>
            <person name="Huzurbazar S."/>
            <person name="Westhof E."/>
            <person name="Delsuc F."/>
            <person name="Lehrach H."/>
            <person name="Reinhardt R."/>
            <person name="Weissenbach J."/>
            <person name="Roy S.W."/>
            <person name="Artiguenave F."/>
            <person name="Postlethwait J.H."/>
            <person name="Manak J.R."/>
            <person name="Thompson E.M."/>
            <person name="Jaillon O."/>
            <person name="Du Pasquier L."/>
            <person name="Boudinot P."/>
            <person name="Liberles D.A."/>
            <person name="Volff J.N."/>
            <person name="Philippe H."/>
            <person name="Lenhard B."/>
            <person name="Roest Crollius H."/>
            <person name="Wincker P."/>
            <person name="Chourrout D."/>
        </authorList>
    </citation>
    <scope>NUCLEOTIDE SEQUENCE [LARGE SCALE GENOMIC DNA]</scope>
</reference>
<keyword evidence="3" id="KW-1185">Reference proteome</keyword>
<dbReference type="Gene3D" id="3.40.30.10">
    <property type="entry name" value="Glutaredoxin"/>
    <property type="match status" value="1"/>
</dbReference>
<sequence length="47" mass="5357">MFWLLGFLSSTLASRFYGYNALTIDHQTISMNRYRGNVTIVVNVATN</sequence>
<organism evidence="1">
    <name type="scientific">Oikopleura dioica</name>
    <name type="common">Tunicate</name>
    <dbReference type="NCBI Taxonomy" id="34765"/>
    <lineage>
        <taxon>Eukaryota</taxon>
        <taxon>Metazoa</taxon>
        <taxon>Chordata</taxon>
        <taxon>Tunicata</taxon>
        <taxon>Appendicularia</taxon>
        <taxon>Copelata</taxon>
        <taxon>Oikopleuridae</taxon>
        <taxon>Oikopleura</taxon>
    </lineage>
</organism>
<protein>
    <recommendedName>
        <fullName evidence="4">Glutathione peroxidase</fullName>
    </recommendedName>
</protein>
<name>E4XEN3_OIKDI</name>
<dbReference type="InParanoid" id="E4XEN3"/>
<evidence type="ECO:0000313" key="3">
    <source>
        <dbReference type="Proteomes" id="UP000001307"/>
    </source>
</evidence>
<dbReference type="EMBL" id="FN653042">
    <property type="protein sequence ID" value="CBY19528.1"/>
    <property type="molecule type" value="Genomic_DNA"/>
</dbReference>
<evidence type="ECO:0000313" key="1">
    <source>
        <dbReference type="EMBL" id="CBY19528.1"/>
    </source>
</evidence>
<dbReference type="EMBL" id="FN654379">
    <property type="protein sequence ID" value="CBY32915.1"/>
    <property type="molecule type" value="Genomic_DNA"/>
</dbReference>
<evidence type="ECO:0000313" key="2">
    <source>
        <dbReference type="EMBL" id="CBY32915.1"/>
    </source>
</evidence>